<dbReference type="Proteomes" id="UP000000686">
    <property type="component" value="Chromosome"/>
</dbReference>
<evidence type="ECO:0000256" key="1">
    <source>
        <dbReference type="ARBA" id="ARBA00006754"/>
    </source>
</evidence>
<feature type="domain" description="GAF" evidence="2">
    <location>
        <begin position="25"/>
        <end position="175"/>
    </location>
</feature>
<dbReference type="STRING" id="743720.Psefu_1101"/>
<reference evidence="3 4" key="1">
    <citation type="submission" date="2011-04" db="EMBL/GenBank/DDBJ databases">
        <title>Complete sequence of Pseudomonas fulva 12-X.</title>
        <authorList>
            <consortium name="US DOE Joint Genome Institute"/>
            <person name="Lucas S."/>
            <person name="Han J."/>
            <person name="Lapidus A."/>
            <person name="Cheng J.-F."/>
            <person name="Goodwin L."/>
            <person name="Pitluck S."/>
            <person name="Peters L."/>
            <person name="Mikhailova N."/>
            <person name="Pagani I."/>
            <person name="Davenport K."/>
            <person name="Han C."/>
            <person name="Tapia R."/>
            <person name="Land M."/>
            <person name="Hauser L."/>
            <person name="Kyrpides N."/>
            <person name="Ivanova N."/>
            <person name="Pagani I."/>
            <person name="Lcollab F.I."/>
            <person name="Woyke T."/>
        </authorList>
    </citation>
    <scope>NUCLEOTIDE SEQUENCE [LARGE SCALE GENOMIC DNA]</scope>
    <source>
        <strain evidence="4">12-X</strain>
    </source>
</reference>
<comment type="similarity">
    <text evidence="1">Belongs to the CdaR family.</text>
</comment>
<protein>
    <submittedName>
        <fullName evidence="3">Putative transcriptional regulator, PucR family</fullName>
    </submittedName>
</protein>
<name>F6ABZ9_PSEF1</name>
<organism evidence="3 4">
    <name type="scientific">Pseudomonas fulva (strain 12-X)</name>
    <dbReference type="NCBI Taxonomy" id="743720"/>
    <lineage>
        <taxon>Bacteria</taxon>
        <taxon>Pseudomonadati</taxon>
        <taxon>Pseudomonadota</taxon>
        <taxon>Gammaproteobacteria</taxon>
        <taxon>Pseudomonadales</taxon>
        <taxon>Pseudomonadaceae</taxon>
        <taxon>Pseudomonas</taxon>
    </lineage>
</organism>
<evidence type="ECO:0000313" key="4">
    <source>
        <dbReference type="Proteomes" id="UP000000686"/>
    </source>
</evidence>
<dbReference type="Pfam" id="PF13556">
    <property type="entry name" value="HTH_30"/>
    <property type="match status" value="1"/>
</dbReference>
<dbReference type="InterPro" id="IPR041522">
    <property type="entry name" value="CdaR_GGDEF"/>
</dbReference>
<dbReference type="AlphaFoldDB" id="F6ABZ9"/>
<dbReference type="PANTHER" id="PTHR33744">
    <property type="entry name" value="CARBOHYDRATE DIACID REGULATOR"/>
    <property type="match status" value="1"/>
</dbReference>
<evidence type="ECO:0000259" key="2">
    <source>
        <dbReference type="SMART" id="SM00065"/>
    </source>
</evidence>
<sequence>MKHLNTTMQLMSLRDIASQINSGADLHDTLCQLVRLSCQHTDWTLGAIMAVDLVEGYAFVVARYDPTLLDRPLLDRWELARSPSVTALQRNEPVYIRDVRESAYSGYRDESYERDYRTVLMMPMGCKDDKGRPMVLSVISRHIKDISEEDLAFLGMIVHLGAIAVTREQQLEAQRLAAERLQQALRVHTTLLEHVLAENSVSSLSLMVGSLLPNPVVAVDFNANQVIAGRSPDALLFDDVSWQNAVSGRLSAQITKACQEILGSSVRDSIQLFLEDGARSLTFKASIEPLMIDHELVGALVLFALDTSTSELDQIMLESAKFALSVQMMRSFIRFRFETRTLSELFFEVIERRWKDESDIQQRAKRLNINVDLDQQMIIVDFTEGAKKSGKLPTNLSQNAERILQRAGINSTVIPIDRGLVCLVPFEGEQTATKITRIMRQLTDDLTHYLDREPIAVSSTRCRKLTDYPEAWNRCRRMIEIAKTFGRTGPLSNQDFGPMPILIAAVGGDDIQAFVKDSVGAMVAHDKKHSTSYLETLSTYLDESCRAQACADAMDIHVTTLRYRLTRIQEMFGVDLDSPERRFAFELAIRLQKVMNN</sequence>
<dbReference type="eggNOG" id="COG2508">
    <property type="taxonomic scope" value="Bacteria"/>
</dbReference>
<gene>
    <name evidence="3" type="ordered locus">Psefu_1101</name>
</gene>
<dbReference type="InterPro" id="IPR051448">
    <property type="entry name" value="CdaR-like_regulators"/>
</dbReference>
<dbReference type="SUPFAM" id="SSF55781">
    <property type="entry name" value="GAF domain-like"/>
    <property type="match status" value="1"/>
</dbReference>
<dbReference type="SMART" id="SM00065">
    <property type="entry name" value="GAF"/>
    <property type="match status" value="1"/>
</dbReference>
<dbReference type="Gene3D" id="3.30.450.40">
    <property type="match status" value="1"/>
</dbReference>
<dbReference type="HOGENOM" id="CLU_443268_0_0_6"/>
<dbReference type="EMBL" id="CP002727">
    <property type="protein sequence ID" value="AEF21079.1"/>
    <property type="molecule type" value="Genomic_DNA"/>
</dbReference>
<dbReference type="InterPro" id="IPR003018">
    <property type="entry name" value="GAF"/>
</dbReference>
<dbReference type="InterPro" id="IPR029016">
    <property type="entry name" value="GAF-like_dom_sf"/>
</dbReference>
<evidence type="ECO:0000313" key="3">
    <source>
        <dbReference type="EMBL" id="AEF21079.1"/>
    </source>
</evidence>
<dbReference type="KEGG" id="pfv:Psefu_1101"/>
<dbReference type="Pfam" id="PF17853">
    <property type="entry name" value="GGDEF_2"/>
    <property type="match status" value="1"/>
</dbReference>
<keyword evidence="4" id="KW-1185">Reference proteome</keyword>
<dbReference type="InterPro" id="IPR042070">
    <property type="entry name" value="PucR_C-HTH_sf"/>
</dbReference>
<dbReference type="InterPro" id="IPR025736">
    <property type="entry name" value="PucR_C-HTH_dom"/>
</dbReference>
<dbReference type="Gene3D" id="1.10.10.2840">
    <property type="entry name" value="PucR C-terminal helix-turn-helix domain"/>
    <property type="match status" value="1"/>
</dbReference>
<dbReference type="PANTHER" id="PTHR33744:SF1">
    <property type="entry name" value="DNA-BINDING TRANSCRIPTIONAL ACTIVATOR ADER"/>
    <property type="match status" value="1"/>
</dbReference>
<proteinExistence type="inferred from homology"/>
<accession>F6ABZ9</accession>